<dbReference type="PANTHER" id="PTHR45631:SF6">
    <property type="entry name" value="OS09G0352000 PROTEIN"/>
    <property type="match status" value="1"/>
</dbReference>
<evidence type="ECO:0000256" key="1">
    <source>
        <dbReference type="ARBA" id="ARBA00004167"/>
    </source>
</evidence>
<dbReference type="InterPro" id="IPR011009">
    <property type="entry name" value="Kinase-like_dom_sf"/>
</dbReference>
<dbReference type="SUPFAM" id="SSF52058">
    <property type="entry name" value="L domain-like"/>
    <property type="match status" value="1"/>
</dbReference>
<dbReference type="FunFam" id="1.10.510.10:FF:000146">
    <property type="entry name" value="LRR receptor-like serine/threonine-protein kinase IOS1"/>
    <property type="match status" value="1"/>
</dbReference>
<dbReference type="Pfam" id="PF07714">
    <property type="entry name" value="PK_Tyr_Ser-Thr"/>
    <property type="match status" value="1"/>
</dbReference>
<dbReference type="FunFam" id="3.30.200.20:FF:000394">
    <property type="entry name" value="Leucine-rich repeat receptor-like protein kinase"/>
    <property type="match status" value="1"/>
</dbReference>
<dbReference type="SUPFAM" id="SSF56112">
    <property type="entry name" value="Protein kinase-like (PK-like)"/>
    <property type="match status" value="1"/>
</dbReference>
<dbReference type="InterPro" id="IPR032675">
    <property type="entry name" value="LRR_dom_sf"/>
</dbReference>
<feature type="transmembrane region" description="Helical" evidence="16">
    <location>
        <begin position="505"/>
        <end position="528"/>
    </location>
</feature>
<evidence type="ECO:0000256" key="6">
    <source>
        <dbReference type="ARBA" id="ARBA00022692"/>
    </source>
</evidence>
<proteinExistence type="predicted"/>
<evidence type="ECO:0000256" key="15">
    <source>
        <dbReference type="SAM" id="MobiDB-lite"/>
    </source>
</evidence>
<feature type="region of interest" description="Disordered" evidence="15">
    <location>
        <begin position="534"/>
        <end position="559"/>
    </location>
</feature>
<dbReference type="OrthoDB" id="683166at2759"/>
<dbReference type="InterPro" id="IPR001245">
    <property type="entry name" value="Ser-Thr/Tyr_kinase_cat_dom"/>
</dbReference>
<feature type="domain" description="Protein kinase" evidence="18">
    <location>
        <begin position="579"/>
        <end position="851"/>
    </location>
</feature>
<keyword evidence="12" id="KW-0675">Receptor</keyword>
<dbReference type="EMBL" id="CM003529">
    <property type="protein sequence ID" value="RCV11412.1"/>
    <property type="molecule type" value="Genomic_DNA"/>
</dbReference>
<dbReference type="AlphaFoldDB" id="A0A368Q0J8"/>
<evidence type="ECO:0000256" key="5">
    <source>
        <dbReference type="ARBA" id="ARBA00022614"/>
    </source>
</evidence>
<dbReference type="InterPro" id="IPR008271">
    <property type="entry name" value="Ser/Thr_kinase_AS"/>
</dbReference>
<evidence type="ECO:0000256" key="14">
    <source>
        <dbReference type="ARBA" id="ARBA00048679"/>
    </source>
</evidence>
<keyword evidence="10 16" id="KW-1133">Transmembrane helix</keyword>
<keyword evidence="11 16" id="KW-0472">Membrane</keyword>
<comment type="catalytic activity">
    <reaction evidence="13">
        <text>L-threonyl-[protein] + ATP = O-phospho-L-threonyl-[protein] + ADP + H(+)</text>
        <dbReference type="Rhea" id="RHEA:46608"/>
        <dbReference type="Rhea" id="RHEA-COMP:11060"/>
        <dbReference type="Rhea" id="RHEA-COMP:11605"/>
        <dbReference type="ChEBI" id="CHEBI:15378"/>
        <dbReference type="ChEBI" id="CHEBI:30013"/>
        <dbReference type="ChEBI" id="CHEBI:30616"/>
        <dbReference type="ChEBI" id="CHEBI:61977"/>
        <dbReference type="ChEBI" id="CHEBI:456216"/>
        <dbReference type="EC" id="2.7.11.1"/>
    </reaction>
</comment>
<evidence type="ECO:0000256" key="4">
    <source>
        <dbReference type="ARBA" id="ARBA00022553"/>
    </source>
</evidence>
<keyword evidence="7 17" id="KW-0732">Signal</keyword>
<keyword evidence="5" id="KW-0433">Leucine-rich repeat</keyword>
<evidence type="ECO:0000256" key="11">
    <source>
        <dbReference type="ARBA" id="ARBA00023136"/>
    </source>
</evidence>
<evidence type="ECO:0000313" key="19">
    <source>
        <dbReference type="EMBL" id="RCV11412.1"/>
    </source>
</evidence>
<keyword evidence="6 16" id="KW-0812">Transmembrane</keyword>
<keyword evidence="9" id="KW-0808">Transferase</keyword>
<dbReference type="InterPro" id="IPR024788">
    <property type="entry name" value="Malectin-like_Carb-bd_dom"/>
</dbReference>
<comment type="catalytic activity">
    <reaction evidence="14">
        <text>L-seryl-[protein] + ATP = O-phospho-L-seryl-[protein] + ADP + H(+)</text>
        <dbReference type="Rhea" id="RHEA:17989"/>
        <dbReference type="Rhea" id="RHEA-COMP:9863"/>
        <dbReference type="Rhea" id="RHEA-COMP:11604"/>
        <dbReference type="ChEBI" id="CHEBI:15378"/>
        <dbReference type="ChEBI" id="CHEBI:29999"/>
        <dbReference type="ChEBI" id="CHEBI:30616"/>
        <dbReference type="ChEBI" id="CHEBI:83421"/>
        <dbReference type="ChEBI" id="CHEBI:456216"/>
        <dbReference type="EC" id="2.7.11.1"/>
    </reaction>
</comment>
<feature type="chain" id="PRO_5016959014" description="non-specific serine/threonine protein kinase" evidence="17">
    <location>
        <begin position="16"/>
        <end position="885"/>
    </location>
</feature>
<keyword evidence="9" id="KW-0418">Kinase</keyword>
<evidence type="ECO:0000256" key="16">
    <source>
        <dbReference type="SAM" id="Phobius"/>
    </source>
</evidence>
<dbReference type="GO" id="GO:0005524">
    <property type="term" value="F:ATP binding"/>
    <property type="evidence" value="ECO:0007669"/>
    <property type="project" value="InterPro"/>
</dbReference>
<reference evidence="19" key="1">
    <citation type="journal article" date="2012" name="Nat. Biotechnol.">
        <title>Reference genome sequence of the model plant Setaria.</title>
        <authorList>
            <person name="Bennetzen J.L."/>
            <person name="Schmutz J."/>
            <person name="Wang H."/>
            <person name="Percifield R."/>
            <person name="Hawkins J."/>
            <person name="Pontaroli A.C."/>
            <person name="Estep M."/>
            <person name="Feng L."/>
            <person name="Vaughn J.N."/>
            <person name="Grimwood J."/>
            <person name="Jenkins J."/>
            <person name="Barry K."/>
            <person name="Lindquist E."/>
            <person name="Hellsten U."/>
            <person name="Deshpande S."/>
            <person name="Wang X."/>
            <person name="Wu X."/>
            <person name="Mitros T."/>
            <person name="Triplett J."/>
            <person name="Yang X."/>
            <person name="Ye C.Y."/>
            <person name="Mauro-Herrera M."/>
            <person name="Wang L."/>
            <person name="Li P."/>
            <person name="Sharma M."/>
            <person name="Sharma R."/>
            <person name="Ronald P.C."/>
            <person name="Panaud O."/>
            <person name="Kellogg E.A."/>
            <person name="Brutnell T.P."/>
            <person name="Doust A.N."/>
            <person name="Tuskan G.A."/>
            <person name="Rokhsar D."/>
            <person name="Devos K.M."/>
        </authorList>
    </citation>
    <scope>NUCLEOTIDE SEQUENCE [LARGE SCALE GENOMIC DNA]</scope>
    <source>
        <strain evidence="19">Yugu1</strain>
    </source>
</reference>
<dbReference type="EC" id="2.7.11.1" evidence="2"/>
<dbReference type="SMART" id="SM00220">
    <property type="entry name" value="S_TKc"/>
    <property type="match status" value="1"/>
</dbReference>
<keyword evidence="3" id="KW-0723">Serine/threonine-protein kinase</keyword>
<organism evidence="19">
    <name type="scientific">Setaria italica</name>
    <name type="common">Foxtail millet</name>
    <name type="synonym">Panicum italicum</name>
    <dbReference type="NCBI Taxonomy" id="4555"/>
    <lineage>
        <taxon>Eukaryota</taxon>
        <taxon>Viridiplantae</taxon>
        <taxon>Streptophyta</taxon>
        <taxon>Embryophyta</taxon>
        <taxon>Tracheophyta</taxon>
        <taxon>Spermatophyta</taxon>
        <taxon>Magnoliopsida</taxon>
        <taxon>Liliopsida</taxon>
        <taxon>Poales</taxon>
        <taxon>Poaceae</taxon>
        <taxon>PACMAD clade</taxon>
        <taxon>Panicoideae</taxon>
        <taxon>Panicodae</taxon>
        <taxon>Paniceae</taxon>
        <taxon>Cenchrinae</taxon>
        <taxon>Setaria</taxon>
    </lineage>
</organism>
<evidence type="ECO:0000256" key="17">
    <source>
        <dbReference type="SAM" id="SignalP"/>
    </source>
</evidence>
<dbReference type="CDD" id="cd14066">
    <property type="entry name" value="STKc_IRAK"/>
    <property type="match status" value="1"/>
</dbReference>
<evidence type="ECO:0000256" key="10">
    <source>
        <dbReference type="ARBA" id="ARBA00022989"/>
    </source>
</evidence>
<gene>
    <name evidence="19" type="ORF">SETIT_2G183500v2</name>
</gene>
<dbReference type="SMR" id="A0A368Q0J8"/>
<sequence>MAFLLLFAAFVLAQADHVVGQPPGFLSIDCGLDPDYSGYTDKFTGVVYVSDGPYVDAGENRVVAVEPKAGAWRTRHRTLRSFPSGVRNCYALPTVAGTKYLLRGEFFYGNYDGRNSSTVEFNLHLGPNSWDTVTANADDDIGVTYEALFVAWASWAPACLVNTGRGTPFVSVLELRPLAASLYPPVAPGRSMSMYNRRNVGANGTFVRYPDDPYDRYWWAYDLSGPQWANLSTTRTIQPDPSFVEPLPVLQTAVTLANNSTTFNYTWPEYRAADSLMLFLHFADFQSTQLREFDIYFNGNRLRQSGKLFSPPYLSGSCVYSPVWYKPVDNKYNITLVGAETSVLPPMLNAFEIYKQISNDNPTTLPEDFDAIMAIKLEYGVKKNWMGDPCSPTKYAWEGVTCINTSDNTTRITSLDLSNSHLRGVISDKFALLTALQNLDLSYNNLSGPIPDSLPSLPSLHVLNVSGNHLSGDFLCKNHAGSLVFRYESDGHICNNTIKRSRNRAAIIAISVVVSVLAVVVLLACLIWRENRKPNVSTQGPAKEPQPEKAQGNGESQGDYLQNTENRQFMYKELEKFTNNFKHFIGQGGFGPVYYGRLENGKEVAVKLRSESSSHGLDEFLAEVRSLTMVHHRNLVSLVGYCWESDHLALVYDYMPQGNLCDHLRGKNGVAEIMNWGTRVRIALEAAQGLDYLHKGCNLPIIHRDVKSSNILLGQNLQAKIADFGLCKTYLSDSQTHISATAAGTAGYIDPEYYQTGRLTESSDVYSFGVVLLEVATGEPPIVPGHGHIVQRVKQLIATGDVSLIADGRLGGAYDVSSMWKVVDIAMMCVVDAAAQRPTMATVVAQLKESLALEEAREREYSSNNRASPGSDIASLVSTFGPVAR</sequence>
<evidence type="ECO:0000256" key="9">
    <source>
        <dbReference type="ARBA" id="ARBA00022777"/>
    </source>
</evidence>
<keyword evidence="4" id="KW-0597">Phosphoprotein</keyword>
<accession>A0A368Q0J8</accession>
<dbReference type="GO" id="GO:0004674">
    <property type="term" value="F:protein serine/threonine kinase activity"/>
    <property type="evidence" value="ECO:0007669"/>
    <property type="project" value="UniProtKB-KW"/>
</dbReference>
<evidence type="ECO:0000256" key="7">
    <source>
        <dbReference type="ARBA" id="ARBA00022729"/>
    </source>
</evidence>
<dbReference type="PROSITE" id="PS00108">
    <property type="entry name" value="PROTEIN_KINASE_ST"/>
    <property type="match status" value="1"/>
</dbReference>
<dbReference type="PANTHER" id="PTHR45631">
    <property type="entry name" value="OS07G0107800 PROTEIN-RELATED"/>
    <property type="match status" value="1"/>
</dbReference>
<evidence type="ECO:0000256" key="8">
    <source>
        <dbReference type="ARBA" id="ARBA00022737"/>
    </source>
</evidence>
<evidence type="ECO:0000256" key="2">
    <source>
        <dbReference type="ARBA" id="ARBA00012513"/>
    </source>
</evidence>
<evidence type="ECO:0000256" key="13">
    <source>
        <dbReference type="ARBA" id="ARBA00047899"/>
    </source>
</evidence>
<dbReference type="Gene3D" id="3.80.10.10">
    <property type="entry name" value="Ribonuclease Inhibitor"/>
    <property type="match status" value="1"/>
</dbReference>
<evidence type="ECO:0000256" key="12">
    <source>
        <dbReference type="ARBA" id="ARBA00023170"/>
    </source>
</evidence>
<feature type="signal peptide" evidence="17">
    <location>
        <begin position="1"/>
        <end position="15"/>
    </location>
</feature>
<dbReference type="Pfam" id="PF12819">
    <property type="entry name" value="Malectin_like"/>
    <property type="match status" value="1"/>
</dbReference>
<evidence type="ECO:0000256" key="3">
    <source>
        <dbReference type="ARBA" id="ARBA00022527"/>
    </source>
</evidence>
<dbReference type="PROSITE" id="PS50011">
    <property type="entry name" value="PROTEIN_KINASE_DOM"/>
    <property type="match status" value="1"/>
</dbReference>
<reference evidence="19" key="2">
    <citation type="submission" date="2015-07" db="EMBL/GenBank/DDBJ databases">
        <authorList>
            <person name="Noorani M."/>
        </authorList>
    </citation>
    <scope>NUCLEOTIDE SEQUENCE</scope>
    <source>
        <strain evidence="19">Yugu1</strain>
    </source>
</reference>
<dbReference type="InterPro" id="IPR000719">
    <property type="entry name" value="Prot_kinase_dom"/>
</dbReference>
<dbReference type="Gene3D" id="1.10.510.10">
    <property type="entry name" value="Transferase(Phosphotransferase) domain 1"/>
    <property type="match status" value="1"/>
</dbReference>
<dbReference type="Pfam" id="PF13855">
    <property type="entry name" value="LRR_8"/>
    <property type="match status" value="1"/>
</dbReference>
<evidence type="ECO:0000259" key="18">
    <source>
        <dbReference type="PROSITE" id="PS50011"/>
    </source>
</evidence>
<name>A0A368Q0J8_SETIT</name>
<keyword evidence="8" id="KW-0677">Repeat</keyword>
<dbReference type="GO" id="GO:0016020">
    <property type="term" value="C:membrane"/>
    <property type="evidence" value="ECO:0007669"/>
    <property type="project" value="UniProtKB-SubCell"/>
</dbReference>
<dbReference type="Gene3D" id="3.30.200.20">
    <property type="entry name" value="Phosphorylase Kinase, domain 1"/>
    <property type="match status" value="1"/>
</dbReference>
<comment type="subcellular location">
    <subcellularLocation>
        <location evidence="1">Membrane</location>
        <topology evidence="1">Single-pass membrane protein</topology>
    </subcellularLocation>
</comment>
<protein>
    <recommendedName>
        <fullName evidence="2">non-specific serine/threonine protein kinase</fullName>
        <ecNumber evidence="2">2.7.11.1</ecNumber>
    </recommendedName>
</protein>
<dbReference type="FunFam" id="3.80.10.10:FF:000129">
    <property type="entry name" value="Leucine-rich repeat receptor-like kinase"/>
    <property type="match status" value="1"/>
</dbReference>
<dbReference type="InterPro" id="IPR001611">
    <property type="entry name" value="Leu-rich_rpt"/>
</dbReference>